<name>A0A6A4AS98_9STRA</name>
<gene>
    <name evidence="2" type="ORF">PR003_g34310</name>
</gene>
<dbReference type="AlphaFoldDB" id="A0A6A4AS98"/>
<evidence type="ECO:0000256" key="1">
    <source>
        <dbReference type="SAM" id="MobiDB-lite"/>
    </source>
</evidence>
<keyword evidence="3" id="KW-1185">Reference proteome</keyword>
<protein>
    <submittedName>
        <fullName evidence="2">Uncharacterized protein</fullName>
    </submittedName>
</protein>
<reference evidence="2 3" key="1">
    <citation type="submission" date="2018-08" db="EMBL/GenBank/DDBJ databases">
        <title>Genomic investigation of the strawberry pathogen Phytophthora fragariae indicates pathogenicity is determined by transcriptional variation in three key races.</title>
        <authorList>
            <person name="Adams T.M."/>
            <person name="Armitage A.D."/>
            <person name="Sobczyk M.K."/>
            <person name="Bates H.J."/>
            <person name="Dunwell J.M."/>
            <person name="Nellist C.F."/>
            <person name="Harrison R.J."/>
        </authorList>
    </citation>
    <scope>NUCLEOTIDE SEQUENCE [LARGE SCALE GENOMIC DNA]</scope>
    <source>
        <strain evidence="2 3">SCRP333</strain>
    </source>
</reference>
<organism evidence="2 3">
    <name type="scientific">Phytophthora rubi</name>
    <dbReference type="NCBI Taxonomy" id="129364"/>
    <lineage>
        <taxon>Eukaryota</taxon>
        <taxon>Sar</taxon>
        <taxon>Stramenopiles</taxon>
        <taxon>Oomycota</taxon>
        <taxon>Peronosporomycetes</taxon>
        <taxon>Peronosporales</taxon>
        <taxon>Peronosporaceae</taxon>
        <taxon>Phytophthora</taxon>
    </lineage>
</organism>
<proteinExistence type="predicted"/>
<comment type="caution">
    <text evidence="2">The sequence shown here is derived from an EMBL/GenBank/DDBJ whole genome shotgun (WGS) entry which is preliminary data.</text>
</comment>
<dbReference type="EMBL" id="QXFT01011121">
    <property type="protein sequence ID" value="KAE9260568.1"/>
    <property type="molecule type" value="Genomic_DNA"/>
</dbReference>
<accession>A0A6A4AS98</accession>
<feature type="compositionally biased region" description="Low complexity" evidence="1">
    <location>
        <begin position="1"/>
        <end position="23"/>
    </location>
</feature>
<dbReference type="Proteomes" id="UP000434957">
    <property type="component" value="Unassembled WGS sequence"/>
</dbReference>
<sequence length="67" mass="7204">MLAEATTTPIATTLPATSTAPFTERPLTTQQTVAPFATTTIKKNTSKLIRDVGLAQANRAYNDSKHE</sequence>
<feature type="region of interest" description="Disordered" evidence="1">
    <location>
        <begin position="1"/>
        <end position="29"/>
    </location>
</feature>
<evidence type="ECO:0000313" key="2">
    <source>
        <dbReference type="EMBL" id="KAE9260568.1"/>
    </source>
</evidence>
<evidence type="ECO:0000313" key="3">
    <source>
        <dbReference type="Proteomes" id="UP000434957"/>
    </source>
</evidence>